<dbReference type="InterPro" id="IPR016195">
    <property type="entry name" value="Pol/histidinol_Pase-like"/>
</dbReference>
<organism evidence="2">
    <name type="scientific">Trepomonas sp. PC1</name>
    <dbReference type="NCBI Taxonomy" id="1076344"/>
    <lineage>
        <taxon>Eukaryota</taxon>
        <taxon>Metamonada</taxon>
        <taxon>Diplomonadida</taxon>
        <taxon>Hexamitidae</taxon>
        <taxon>Hexamitinae</taxon>
        <taxon>Trepomonas</taxon>
    </lineage>
</organism>
<dbReference type="GO" id="GO:0005737">
    <property type="term" value="C:cytoplasm"/>
    <property type="evidence" value="ECO:0007669"/>
    <property type="project" value="TreeGrafter"/>
</dbReference>
<dbReference type="EMBL" id="GDID01003034">
    <property type="protein sequence ID" value="JAP93572.1"/>
    <property type="molecule type" value="Transcribed_RNA"/>
</dbReference>
<name>A0A146K9N5_9EUKA</name>
<dbReference type="SUPFAM" id="SSF89550">
    <property type="entry name" value="PHP domain-like"/>
    <property type="match status" value="1"/>
</dbReference>
<accession>A0A146K9N5</accession>
<proteinExistence type="predicted"/>
<gene>
    <name evidence="2" type="ORF">TPC1_14100</name>
</gene>
<feature type="non-terminal residue" evidence="2">
    <location>
        <position position="1"/>
    </location>
</feature>
<reference evidence="2" key="1">
    <citation type="submission" date="2015-07" db="EMBL/GenBank/DDBJ databases">
        <title>Adaptation to a free-living lifestyle via gene acquisitions in the diplomonad Trepomonas sp. PC1.</title>
        <authorList>
            <person name="Xu F."/>
            <person name="Jerlstrom-Hultqvist J."/>
            <person name="Kolisko M."/>
            <person name="Simpson A.G.B."/>
            <person name="Roger A.J."/>
            <person name="Svard S.G."/>
            <person name="Andersson J.O."/>
        </authorList>
    </citation>
    <scope>NUCLEOTIDE SEQUENCE</scope>
    <source>
        <strain evidence="2">PC1</strain>
    </source>
</reference>
<dbReference type="Gene3D" id="3.20.20.140">
    <property type="entry name" value="Metal-dependent hydrolases"/>
    <property type="match status" value="1"/>
</dbReference>
<sequence length="235" mass="27605">YQQEKQFAKQHFPNLEILLNMEVDYYPGDPQQTLSFVQQCKDFDCLLGSLHFDQELKSLWQSQLPNFVNKYATEWKRAAQTGWFQVMSHLDYFRSEFDKHYFQHFDLYFDDLKECLQFLQQTNSDLRQQGKQEISLELNTGAFQDSQEPFMPCKRLIQEAIQLKIPLVLGSDAHRCVDVGRNFEQALVFLVDNGCEKLSYYRQKTRIEYSVVEALTGLQKLSALKTDELAQQSAL</sequence>
<dbReference type="PANTHER" id="PTHR21039">
    <property type="entry name" value="HISTIDINOL PHOSPHATASE-RELATED"/>
    <property type="match status" value="1"/>
</dbReference>
<dbReference type="GO" id="GO:0000105">
    <property type="term" value="P:L-histidine biosynthetic process"/>
    <property type="evidence" value="ECO:0007669"/>
    <property type="project" value="InterPro"/>
</dbReference>
<dbReference type="GO" id="GO:0004401">
    <property type="term" value="F:histidinol-phosphatase activity"/>
    <property type="evidence" value="ECO:0007669"/>
    <property type="project" value="InterPro"/>
</dbReference>
<dbReference type="InterPro" id="IPR010140">
    <property type="entry name" value="Histidinol_P_phosphatase_HisJ"/>
</dbReference>
<keyword evidence="1" id="KW-0378">Hydrolase</keyword>
<evidence type="ECO:0000313" key="2">
    <source>
        <dbReference type="EMBL" id="JAP93572.1"/>
    </source>
</evidence>
<evidence type="ECO:0000256" key="1">
    <source>
        <dbReference type="ARBA" id="ARBA00022801"/>
    </source>
</evidence>
<protein>
    <submittedName>
        <fullName evidence="2">Histidinol phosphate phosphatase HisJ family protein</fullName>
    </submittedName>
</protein>
<dbReference type="PANTHER" id="PTHR21039:SF0">
    <property type="entry name" value="HISTIDINOL-PHOSPHATASE"/>
    <property type="match status" value="1"/>
</dbReference>
<dbReference type="AlphaFoldDB" id="A0A146K9N5"/>